<gene>
    <name evidence="2" type="ORF">CH376_17420</name>
    <name evidence="1" type="ORF">CH380_18515</name>
</gene>
<reference evidence="3 4" key="1">
    <citation type="submission" date="2017-07" db="EMBL/GenBank/DDBJ databases">
        <title>Leptospira spp. isolated from tropical soils.</title>
        <authorList>
            <person name="Thibeaux R."/>
            <person name="Iraola G."/>
            <person name="Ferres I."/>
            <person name="Bierque E."/>
            <person name="Girault D."/>
            <person name="Soupe-Gilbert M.-E."/>
            <person name="Picardeau M."/>
            <person name="Goarant C."/>
        </authorList>
    </citation>
    <scope>NUCLEOTIDE SEQUENCE [LARGE SCALE GENOMIC DNA]</scope>
    <source>
        <strain evidence="1 4">FH2-B-C1</strain>
        <strain evidence="2 3">FH2-B-D1</strain>
    </source>
</reference>
<dbReference type="Proteomes" id="UP000232149">
    <property type="component" value="Unassembled WGS sequence"/>
</dbReference>
<evidence type="ECO:0000313" key="3">
    <source>
        <dbReference type="Proteomes" id="UP000232149"/>
    </source>
</evidence>
<organism evidence="1 4">
    <name type="scientific">Leptospira adleri</name>
    <dbReference type="NCBI Taxonomy" id="2023186"/>
    <lineage>
        <taxon>Bacteria</taxon>
        <taxon>Pseudomonadati</taxon>
        <taxon>Spirochaetota</taxon>
        <taxon>Spirochaetia</taxon>
        <taxon>Leptospirales</taxon>
        <taxon>Leptospiraceae</taxon>
        <taxon>Leptospira</taxon>
    </lineage>
</organism>
<keyword evidence="3" id="KW-1185">Reference proteome</keyword>
<proteinExistence type="predicted"/>
<evidence type="ECO:0000313" key="2">
    <source>
        <dbReference type="EMBL" id="PJZ60625.1"/>
    </source>
</evidence>
<dbReference type="EMBL" id="NPDV01000020">
    <property type="protein sequence ID" value="PJZ51738.1"/>
    <property type="molecule type" value="Genomic_DNA"/>
</dbReference>
<dbReference type="RefSeq" id="WP_100787241.1">
    <property type="nucleotide sequence ID" value="NZ_NPDU01000055.1"/>
</dbReference>
<protein>
    <submittedName>
        <fullName evidence="1">Uncharacterized protein</fullName>
    </submittedName>
</protein>
<sequence>MRIGQKTEAFFQKCIQKTERTIVSKDMIVRISLYILALCLLSCSSAQTQEPENHNKIEKIQTAKTLVVESFSVDTVREICSKIPDPESLNPDDDLCMRKRQEELLGRIYLPSPKEKNLTKALELVLALKKVFPKKKMLIGKEAEIHVRHVQQRVEYCDPTQTTCVPVIHNFISFSDSSIHDANHTYTLVPQMSYLEKEDKSLPVAKWNERLDLISKENIEFMLNACFTLQ</sequence>
<accession>A0A2M9YJM3</accession>
<dbReference type="EMBL" id="NPDU01000055">
    <property type="protein sequence ID" value="PJZ60625.1"/>
    <property type="molecule type" value="Genomic_DNA"/>
</dbReference>
<name>A0A2M9YJM3_9LEPT</name>
<dbReference type="AlphaFoldDB" id="A0A2M9YJM3"/>
<comment type="caution">
    <text evidence="1">The sequence shown here is derived from an EMBL/GenBank/DDBJ whole genome shotgun (WGS) entry which is preliminary data.</text>
</comment>
<dbReference type="Proteomes" id="UP000232188">
    <property type="component" value="Unassembled WGS sequence"/>
</dbReference>
<evidence type="ECO:0000313" key="1">
    <source>
        <dbReference type="EMBL" id="PJZ51738.1"/>
    </source>
</evidence>
<evidence type="ECO:0000313" key="4">
    <source>
        <dbReference type="Proteomes" id="UP000232188"/>
    </source>
</evidence>